<dbReference type="Gene3D" id="3.40.50.300">
    <property type="entry name" value="P-loop containing nucleotide triphosphate hydrolases"/>
    <property type="match status" value="1"/>
</dbReference>
<dbReference type="InterPro" id="IPR011527">
    <property type="entry name" value="ABC1_TM_dom"/>
</dbReference>
<feature type="transmembrane region" description="Helical" evidence="7">
    <location>
        <begin position="154"/>
        <end position="176"/>
    </location>
</feature>
<keyword evidence="3" id="KW-0547">Nucleotide-binding</keyword>
<reference evidence="10 11" key="1">
    <citation type="submission" date="2023-09" db="EMBL/GenBank/DDBJ databases">
        <title>Xinfangfangia sedmenti sp. nov., isolated the sedment.</title>
        <authorList>
            <person name="Xu L."/>
        </authorList>
    </citation>
    <scope>NUCLEOTIDE SEQUENCE [LARGE SCALE GENOMIC DNA]</scope>
    <source>
        <strain evidence="10 11">LG-4</strain>
    </source>
</reference>
<dbReference type="PANTHER" id="PTHR24221">
    <property type="entry name" value="ATP-BINDING CASSETTE SUB-FAMILY B"/>
    <property type="match status" value="1"/>
</dbReference>
<dbReference type="Pfam" id="PF00664">
    <property type="entry name" value="ABC_membrane"/>
    <property type="match status" value="1"/>
</dbReference>
<keyword evidence="5 7" id="KW-1133">Transmembrane helix</keyword>
<dbReference type="SUPFAM" id="SSF90123">
    <property type="entry name" value="ABC transporter transmembrane region"/>
    <property type="match status" value="1"/>
</dbReference>
<dbReference type="PROSITE" id="PS00211">
    <property type="entry name" value="ABC_TRANSPORTER_1"/>
    <property type="match status" value="1"/>
</dbReference>
<organism evidence="10 11">
    <name type="scientific">Ruixingdingia sedimenti</name>
    <dbReference type="NCBI Taxonomy" id="3073604"/>
    <lineage>
        <taxon>Bacteria</taxon>
        <taxon>Pseudomonadati</taxon>
        <taxon>Pseudomonadota</taxon>
        <taxon>Alphaproteobacteria</taxon>
        <taxon>Rhodobacterales</taxon>
        <taxon>Paracoccaceae</taxon>
        <taxon>Ruixingdingia</taxon>
    </lineage>
</organism>
<feature type="transmembrane region" description="Helical" evidence="7">
    <location>
        <begin position="265"/>
        <end position="289"/>
    </location>
</feature>
<dbReference type="PROSITE" id="PS50893">
    <property type="entry name" value="ABC_TRANSPORTER_2"/>
    <property type="match status" value="1"/>
</dbReference>
<evidence type="ECO:0000256" key="6">
    <source>
        <dbReference type="ARBA" id="ARBA00023136"/>
    </source>
</evidence>
<dbReference type="PROSITE" id="PS50929">
    <property type="entry name" value="ABC_TM1F"/>
    <property type="match status" value="1"/>
</dbReference>
<feature type="transmembrane region" description="Helical" evidence="7">
    <location>
        <begin position="182"/>
        <end position="201"/>
    </location>
</feature>
<dbReference type="InterPro" id="IPR039421">
    <property type="entry name" value="Type_1_exporter"/>
</dbReference>
<keyword evidence="2 7" id="KW-0812">Transmembrane</keyword>
<evidence type="ECO:0000256" key="7">
    <source>
        <dbReference type="SAM" id="Phobius"/>
    </source>
</evidence>
<dbReference type="PANTHER" id="PTHR24221:SF203">
    <property type="entry name" value="ATP-BINDING_PERMEASE FUSION ABC TRANSPORTER-RELATED"/>
    <property type="match status" value="1"/>
</dbReference>
<comment type="caution">
    <text evidence="10">The sequence shown here is derived from an EMBL/GenBank/DDBJ whole genome shotgun (WGS) entry which is preliminary data.</text>
</comment>
<evidence type="ECO:0000313" key="11">
    <source>
        <dbReference type="Proteomes" id="UP001247754"/>
    </source>
</evidence>
<dbReference type="RefSeq" id="WP_310456873.1">
    <property type="nucleotide sequence ID" value="NZ_JAVKPH010000007.1"/>
</dbReference>
<dbReference type="InterPro" id="IPR027417">
    <property type="entry name" value="P-loop_NTPase"/>
</dbReference>
<proteinExistence type="predicted"/>
<keyword evidence="4 10" id="KW-0067">ATP-binding</keyword>
<dbReference type="InterPro" id="IPR003439">
    <property type="entry name" value="ABC_transporter-like_ATP-bd"/>
</dbReference>
<evidence type="ECO:0000313" key="10">
    <source>
        <dbReference type="EMBL" id="MDR5652628.1"/>
    </source>
</evidence>
<evidence type="ECO:0000256" key="1">
    <source>
        <dbReference type="ARBA" id="ARBA00004651"/>
    </source>
</evidence>
<dbReference type="InterPro" id="IPR036640">
    <property type="entry name" value="ABC1_TM_sf"/>
</dbReference>
<sequence>MRRPADWIEAFRPADGPPPRRLLAFFGWGLSGAWPALALATAVSAAGGVMEVLSALVLGAVIDATTSGTAEGFFVTNLALLLLSTAFYLILRPLVFAASSAANSVIIGPNVLPLVLSRLHRWTMGQSVTYFDNDFAGRIAQKQMQTARAMTESVVEIINVVAFALASLVGSAVFLLAVDVRVAAALAVWLVAYLALIQFFMPRIRRRSGARAAARAMLTGQVVDTITNIKTVKLFAHVDHEDRAALDTMQVYRARAREFGSISAVFRLALLALAGVLPVVLIGGMLWLWTQGAATPGDIAAAGAVAIRIAQMTGWVSMSLMGIYASIGEVEDGMRTLAAPHLLTDAPDAVDIGRAQGDIRFDDVSFAYGRGEGGLRDITLHVKQGERLGIVGASGAGKSTLVALLLRLYDTEKGRVLLDGHDVRQVTQASLRRQIGMVTQETALFNRSARENILYGRPDATEAEVIAAAKAAEAHAFILGLHDHLGHRGYDAQLGERGVKLSGGQRQRIALARAFLKDAPVLVLDEATSALDSEVEAQIQDALLRVMEGKTVLAVAHRLSTIAAMDRIIVLDQGRIAEQGSHAELLAQGGLYARYWSRQSGGFIDPDTAEAAE</sequence>
<dbReference type="InterPro" id="IPR017871">
    <property type="entry name" value="ABC_transporter-like_CS"/>
</dbReference>
<accession>A0ABU1F7K3</accession>
<name>A0ABU1F7K3_9RHOB</name>
<comment type="subcellular location">
    <subcellularLocation>
        <location evidence="1">Cell membrane</location>
        <topology evidence="1">Multi-pass membrane protein</topology>
    </subcellularLocation>
</comment>
<protein>
    <submittedName>
        <fullName evidence="10">ABC transporter ATP-binding protein</fullName>
    </submittedName>
</protein>
<feature type="domain" description="ABC transmembrane type-1" evidence="9">
    <location>
        <begin position="38"/>
        <end position="325"/>
    </location>
</feature>
<evidence type="ECO:0000259" key="8">
    <source>
        <dbReference type="PROSITE" id="PS50893"/>
    </source>
</evidence>
<dbReference type="InterPro" id="IPR003593">
    <property type="entry name" value="AAA+_ATPase"/>
</dbReference>
<dbReference type="SUPFAM" id="SSF52540">
    <property type="entry name" value="P-loop containing nucleoside triphosphate hydrolases"/>
    <property type="match status" value="1"/>
</dbReference>
<dbReference type="Proteomes" id="UP001247754">
    <property type="component" value="Unassembled WGS sequence"/>
</dbReference>
<evidence type="ECO:0000256" key="3">
    <source>
        <dbReference type="ARBA" id="ARBA00022741"/>
    </source>
</evidence>
<feature type="transmembrane region" description="Helical" evidence="7">
    <location>
        <begin position="97"/>
        <end position="116"/>
    </location>
</feature>
<evidence type="ECO:0000259" key="9">
    <source>
        <dbReference type="PROSITE" id="PS50929"/>
    </source>
</evidence>
<dbReference type="SMART" id="SM00382">
    <property type="entry name" value="AAA"/>
    <property type="match status" value="1"/>
</dbReference>
<dbReference type="Gene3D" id="1.20.1560.10">
    <property type="entry name" value="ABC transporter type 1, transmembrane domain"/>
    <property type="match status" value="1"/>
</dbReference>
<feature type="transmembrane region" description="Helical" evidence="7">
    <location>
        <begin position="36"/>
        <end position="61"/>
    </location>
</feature>
<keyword evidence="6 7" id="KW-0472">Membrane</keyword>
<dbReference type="GO" id="GO:0005524">
    <property type="term" value="F:ATP binding"/>
    <property type="evidence" value="ECO:0007669"/>
    <property type="project" value="UniProtKB-KW"/>
</dbReference>
<feature type="transmembrane region" description="Helical" evidence="7">
    <location>
        <begin position="73"/>
        <end position="91"/>
    </location>
</feature>
<dbReference type="Pfam" id="PF00005">
    <property type="entry name" value="ABC_tran"/>
    <property type="match status" value="1"/>
</dbReference>
<gene>
    <name evidence="10" type="ORF">RGD00_08440</name>
</gene>
<evidence type="ECO:0000256" key="5">
    <source>
        <dbReference type="ARBA" id="ARBA00022989"/>
    </source>
</evidence>
<feature type="domain" description="ABC transporter" evidence="8">
    <location>
        <begin position="359"/>
        <end position="598"/>
    </location>
</feature>
<dbReference type="EMBL" id="JAVKPH010000007">
    <property type="protein sequence ID" value="MDR5652628.1"/>
    <property type="molecule type" value="Genomic_DNA"/>
</dbReference>
<evidence type="ECO:0000256" key="2">
    <source>
        <dbReference type="ARBA" id="ARBA00022692"/>
    </source>
</evidence>
<evidence type="ECO:0000256" key="4">
    <source>
        <dbReference type="ARBA" id="ARBA00022840"/>
    </source>
</evidence>
<keyword evidence="11" id="KW-1185">Reference proteome</keyword>